<dbReference type="Gene3D" id="3.30.565.10">
    <property type="entry name" value="Histidine kinase-like ATPase, C-terminal domain"/>
    <property type="match status" value="1"/>
</dbReference>
<keyword evidence="1" id="KW-1133">Transmembrane helix</keyword>
<gene>
    <name evidence="3" type="ORF">GS398_18210</name>
</gene>
<feature type="transmembrane region" description="Helical" evidence="1">
    <location>
        <begin position="71"/>
        <end position="91"/>
    </location>
</feature>
<evidence type="ECO:0000259" key="2">
    <source>
        <dbReference type="Pfam" id="PF06580"/>
    </source>
</evidence>
<dbReference type="GO" id="GO:0000155">
    <property type="term" value="F:phosphorelay sensor kinase activity"/>
    <property type="evidence" value="ECO:0007669"/>
    <property type="project" value="InterPro"/>
</dbReference>
<feature type="transmembrane region" description="Helical" evidence="1">
    <location>
        <begin position="43"/>
        <end position="62"/>
    </location>
</feature>
<dbReference type="PANTHER" id="PTHR34220">
    <property type="entry name" value="SENSOR HISTIDINE KINASE YPDA"/>
    <property type="match status" value="1"/>
</dbReference>
<dbReference type="PANTHER" id="PTHR34220:SF7">
    <property type="entry name" value="SENSOR HISTIDINE KINASE YPDA"/>
    <property type="match status" value="1"/>
</dbReference>
<keyword evidence="1" id="KW-0472">Membrane</keyword>
<dbReference type="RefSeq" id="WP_160908233.1">
    <property type="nucleotide sequence ID" value="NZ_WVHS01000004.1"/>
</dbReference>
<evidence type="ECO:0000313" key="3">
    <source>
        <dbReference type="EMBL" id="MXV17238.1"/>
    </source>
</evidence>
<evidence type="ECO:0000256" key="1">
    <source>
        <dbReference type="SAM" id="Phobius"/>
    </source>
</evidence>
<reference evidence="3 4" key="1">
    <citation type="submission" date="2019-11" db="EMBL/GenBank/DDBJ databases">
        <title>Pedobacter sp. HMF7056 Genome sequencing and assembly.</title>
        <authorList>
            <person name="Kang H."/>
            <person name="Kim H."/>
            <person name="Joh K."/>
        </authorList>
    </citation>
    <scope>NUCLEOTIDE SEQUENCE [LARGE SCALE GENOMIC DNA]</scope>
    <source>
        <strain evidence="3 4">HMF7056</strain>
    </source>
</reference>
<feature type="transmembrane region" description="Helical" evidence="1">
    <location>
        <begin position="12"/>
        <end position="31"/>
    </location>
</feature>
<dbReference type="SUPFAM" id="SSF55874">
    <property type="entry name" value="ATPase domain of HSP90 chaperone/DNA topoisomerase II/histidine kinase"/>
    <property type="match status" value="1"/>
</dbReference>
<dbReference type="InterPro" id="IPR036890">
    <property type="entry name" value="HATPase_C_sf"/>
</dbReference>
<dbReference type="InterPro" id="IPR050640">
    <property type="entry name" value="Bact_2-comp_sensor_kinase"/>
</dbReference>
<keyword evidence="1" id="KW-0812">Transmembrane</keyword>
<accession>A0A7K1Y2D9</accession>
<name>A0A7K1Y2D9_9SPHI</name>
<protein>
    <recommendedName>
        <fullName evidence="2">Signal transduction histidine kinase internal region domain-containing protein</fullName>
    </recommendedName>
</protein>
<sequence>MRFIINKNNLFFWLFWLLYVVYGIMDSRGWIMQRGFLWSLQPLLLFYGMIALLLYTNVRFLIPVLLDNRRYAGYVAGLLAIVLAYTYLRSLNQQFWDAKVWPKDVMTIDSYFYWNSVNAVWFLVISTLLFYAQKWSEQRQLMKNIQISQLETELKYLRAQVNPHFLFNGLNTIYGTIEMENTRAREMVVQFSDLLRYNLYEADTDFVELGKEAAYLENYIALQRARSDTSLAISLDTRVENPGLKIAPLLFVAFVENAFKYSTRDDGRENRVTVSLVQHGSEVVFRCVNSYETPEARTGGIGLANVKRRLELLYPKRHTLTITAENGLFTVILNLNL</sequence>
<comment type="caution">
    <text evidence="3">The sequence shown here is derived from an EMBL/GenBank/DDBJ whole genome shotgun (WGS) entry which is preliminary data.</text>
</comment>
<feature type="domain" description="Signal transduction histidine kinase internal region" evidence="2">
    <location>
        <begin position="152"/>
        <end position="229"/>
    </location>
</feature>
<organism evidence="3 4">
    <name type="scientific">Hufsiella ginkgonis</name>
    <dbReference type="NCBI Taxonomy" id="2695274"/>
    <lineage>
        <taxon>Bacteria</taxon>
        <taxon>Pseudomonadati</taxon>
        <taxon>Bacteroidota</taxon>
        <taxon>Sphingobacteriia</taxon>
        <taxon>Sphingobacteriales</taxon>
        <taxon>Sphingobacteriaceae</taxon>
        <taxon>Hufsiella</taxon>
    </lineage>
</organism>
<dbReference type="EMBL" id="WVHS01000004">
    <property type="protein sequence ID" value="MXV17238.1"/>
    <property type="molecule type" value="Genomic_DNA"/>
</dbReference>
<dbReference type="InterPro" id="IPR010559">
    <property type="entry name" value="Sig_transdc_His_kin_internal"/>
</dbReference>
<proteinExistence type="predicted"/>
<dbReference type="AlphaFoldDB" id="A0A7K1Y2D9"/>
<evidence type="ECO:0000313" key="4">
    <source>
        <dbReference type="Proteomes" id="UP000451233"/>
    </source>
</evidence>
<dbReference type="GO" id="GO:0016020">
    <property type="term" value="C:membrane"/>
    <property type="evidence" value="ECO:0007669"/>
    <property type="project" value="InterPro"/>
</dbReference>
<keyword evidence="4" id="KW-1185">Reference proteome</keyword>
<feature type="transmembrane region" description="Helical" evidence="1">
    <location>
        <begin position="111"/>
        <end position="132"/>
    </location>
</feature>
<dbReference type="Pfam" id="PF06580">
    <property type="entry name" value="His_kinase"/>
    <property type="match status" value="1"/>
</dbReference>
<dbReference type="Proteomes" id="UP000451233">
    <property type="component" value="Unassembled WGS sequence"/>
</dbReference>